<dbReference type="Pfam" id="PF03160">
    <property type="entry name" value="Calx-beta"/>
    <property type="match status" value="2"/>
</dbReference>
<dbReference type="NCBIfam" id="NF012211">
    <property type="entry name" value="tand_rpt_95"/>
    <property type="match status" value="5"/>
</dbReference>
<dbReference type="SMART" id="SM00112">
    <property type="entry name" value="CA"/>
    <property type="match status" value="2"/>
</dbReference>
<dbReference type="GO" id="GO:0005509">
    <property type="term" value="F:calcium ion binding"/>
    <property type="evidence" value="ECO:0007669"/>
    <property type="project" value="InterPro"/>
</dbReference>
<evidence type="ECO:0000256" key="6">
    <source>
        <dbReference type="SAM" id="MobiDB-lite"/>
    </source>
</evidence>
<dbReference type="InterPro" id="IPR011044">
    <property type="entry name" value="Quino_amine_DH_bsu"/>
</dbReference>
<proteinExistence type="predicted"/>
<feature type="domain" description="Cadherin" evidence="7">
    <location>
        <begin position="2728"/>
        <end position="2868"/>
    </location>
</feature>
<protein>
    <recommendedName>
        <fullName evidence="7">Cadherin domain-containing protein</fullName>
    </recommendedName>
</protein>
<dbReference type="Proteomes" id="UP000436522">
    <property type="component" value="Unassembled WGS sequence"/>
</dbReference>
<evidence type="ECO:0000256" key="2">
    <source>
        <dbReference type="ARBA" id="ARBA00022525"/>
    </source>
</evidence>
<dbReference type="Pfam" id="PF00353">
    <property type="entry name" value="HemolysinCabind"/>
    <property type="match status" value="8"/>
</dbReference>
<dbReference type="Gene3D" id="2.150.10.10">
    <property type="entry name" value="Serralysin-like metalloprotease, C-terminal"/>
    <property type="match status" value="5"/>
</dbReference>
<feature type="compositionally biased region" description="Low complexity" evidence="6">
    <location>
        <begin position="609"/>
        <end position="620"/>
    </location>
</feature>
<feature type="region of interest" description="Disordered" evidence="6">
    <location>
        <begin position="603"/>
        <end position="622"/>
    </location>
</feature>
<dbReference type="InterPro" id="IPR041690">
    <property type="entry name" value="Cadherin_5"/>
</dbReference>
<evidence type="ECO:0000256" key="3">
    <source>
        <dbReference type="ARBA" id="ARBA00022729"/>
    </source>
</evidence>
<dbReference type="GO" id="GO:0005576">
    <property type="term" value="C:extracellular region"/>
    <property type="evidence" value="ECO:0007669"/>
    <property type="project" value="UniProtKB-SubCell"/>
</dbReference>
<dbReference type="PANTHER" id="PTHR38340:SF1">
    <property type="entry name" value="S-LAYER PROTEIN"/>
    <property type="match status" value="1"/>
</dbReference>
<dbReference type="SUPFAM" id="SSF141072">
    <property type="entry name" value="CalX-like"/>
    <property type="match status" value="3"/>
</dbReference>
<dbReference type="GO" id="GO:0007156">
    <property type="term" value="P:homophilic cell adhesion via plasma membrane adhesion molecules"/>
    <property type="evidence" value="ECO:0007669"/>
    <property type="project" value="InterPro"/>
</dbReference>
<dbReference type="Gene3D" id="2.60.40.2810">
    <property type="match status" value="4"/>
</dbReference>
<feature type="domain" description="Cadherin" evidence="7">
    <location>
        <begin position="3303"/>
        <end position="3392"/>
    </location>
</feature>
<dbReference type="EMBL" id="BLIV01000004">
    <property type="protein sequence ID" value="GFE50819.1"/>
    <property type="molecule type" value="Genomic_DNA"/>
</dbReference>
<keyword evidence="9" id="KW-1185">Reference proteome</keyword>
<feature type="compositionally biased region" description="Polar residues" evidence="6">
    <location>
        <begin position="407"/>
        <end position="418"/>
    </location>
</feature>
<comment type="caution">
    <text evidence="8">The sequence shown here is derived from an EMBL/GenBank/DDBJ whole genome shotgun (WGS) entry which is preliminary data.</text>
</comment>
<dbReference type="PANTHER" id="PTHR38340">
    <property type="entry name" value="S-LAYER PROTEIN"/>
    <property type="match status" value="1"/>
</dbReference>
<dbReference type="Gene3D" id="2.60.40.2030">
    <property type="match status" value="3"/>
</dbReference>
<evidence type="ECO:0000313" key="9">
    <source>
        <dbReference type="Proteomes" id="UP000436522"/>
    </source>
</evidence>
<comment type="subcellular location">
    <subcellularLocation>
        <location evidence="1">Secreted</location>
    </subcellularLocation>
</comment>
<evidence type="ECO:0000259" key="7">
    <source>
        <dbReference type="PROSITE" id="PS50268"/>
    </source>
</evidence>
<feature type="region of interest" description="Disordered" evidence="6">
    <location>
        <begin position="560"/>
        <end position="595"/>
    </location>
</feature>
<dbReference type="OrthoDB" id="9773411at2"/>
<keyword evidence="2" id="KW-0964">Secreted</keyword>
<dbReference type="InterPro" id="IPR003644">
    <property type="entry name" value="Calx_beta"/>
</dbReference>
<dbReference type="CDD" id="cd11304">
    <property type="entry name" value="Cadherin_repeat"/>
    <property type="match status" value="2"/>
</dbReference>
<dbReference type="SUPFAM" id="SSF50969">
    <property type="entry name" value="YVTN repeat-like/Quinoprotein amine dehydrogenase"/>
    <property type="match status" value="1"/>
</dbReference>
<dbReference type="InterPro" id="IPR015919">
    <property type="entry name" value="Cadherin-like_sf"/>
</dbReference>
<evidence type="ECO:0000313" key="8">
    <source>
        <dbReference type="EMBL" id="GFE50819.1"/>
    </source>
</evidence>
<feature type="region of interest" description="Disordered" evidence="6">
    <location>
        <begin position="362"/>
        <end position="426"/>
    </location>
</feature>
<dbReference type="InterPro" id="IPR011049">
    <property type="entry name" value="Serralysin-like_metalloprot_C"/>
</dbReference>
<dbReference type="Gene3D" id="2.60.40.60">
    <property type="entry name" value="Cadherins"/>
    <property type="match status" value="2"/>
</dbReference>
<dbReference type="Pfam" id="PF17963">
    <property type="entry name" value="Big_9"/>
    <property type="match status" value="5"/>
</dbReference>
<dbReference type="PROSITE" id="PS50268">
    <property type="entry name" value="CADHERIN_2"/>
    <property type="match status" value="3"/>
</dbReference>
<feature type="compositionally biased region" description="Low complexity" evidence="6">
    <location>
        <begin position="783"/>
        <end position="793"/>
    </location>
</feature>
<reference evidence="8 9" key="1">
    <citation type="submission" date="2019-12" db="EMBL/GenBank/DDBJ databases">
        <title>Roseobacter cerasinus sp. nov., isolated from seawater around aquaculture.</title>
        <authorList>
            <person name="Muramatsu S."/>
            <person name="Takabe Y."/>
            <person name="Mori K."/>
            <person name="Takaichi S."/>
            <person name="Hanada S."/>
        </authorList>
    </citation>
    <scope>NUCLEOTIDE SEQUENCE [LARGE SCALE GENOMIC DNA]</scope>
    <source>
        <strain evidence="8 9">AI77</strain>
    </source>
</reference>
<dbReference type="InterPro" id="IPR018511">
    <property type="entry name" value="Hemolysin-typ_Ca-bd_CS"/>
</dbReference>
<dbReference type="SUPFAM" id="SSF101898">
    <property type="entry name" value="NHL repeat"/>
    <property type="match status" value="1"/>
</dbReference>
<keyword evidence="4" id="KW-0677">Repeat</keyword>
<feature type="domain" description="Cadherin" evidence="7">
    <location>
        <begin position="2354"/>
        <end position="2435"/>
    </location>
</feature>
<dbReference type="SUPFAM" id="SSF51120">
    <property type="entry name" value="beta-Roll"/>
    <property type="match status" value="5"/>
</dbReference>
<dbReference type="InterPro" id="IPR001343">
    <property type="entry name" value="Hemolysn_Ca-bd"/>
</dbReference>
<dbReference type="Pfam" id="PF17892">
    <property type="entry name" value="Cadherin_5"/>
    <property type="match status" value="3"/>
</dbReference>
<dbReference type="InterPro" id="IPR050557">
    <property type="entry name" value="RTX_toxin/Mannuronan_C5-epim"/>
</dbReference>
<dbReference type="GO" id="GO:0016020">
    <property type="term" value="C:membrane"/>
    <property type="evidence" value="ECO:0007669"/>
    <property type="project" value="InterPro"/>
</dbReference>
<dbReference type="InterPro" id="IPR038081">
    <property type="entry name" value="CalX-like_sf"/>
</dbReference>
<accession>A0A640VS24</accession>
<dbReference type="PROSITE" id="PS00330">
    <property type="entry name" value="HEMOLYSIN_CALCIUM"/>
    <property type="match status" value="3"/>
</dbReference>
<feature type="compositionally biased region" description="Low complexity" evidence="6">
    <location>
        <begin position="585"/>
        <end position="595"/>
    </location>
</feature>
<dbReference type="SUPFAM" id="SSF49313">
    <property type="entry name" value="Cadherin-like"/>
    <property type="match status" value="3"/>
</dbReference>
<evidence type="ECO:0000256" key="1">
    <source>
        <dbReference type="ARBA" id="ARBA00004613"/>
    </source>
</evidence>
<evidence type="ECO:0000256" key="5">
    <source>
        <dbReference type="ARBA" id="ARBA00022837"/>
    </source>
</evidence>
<keyword evidence="5" id="KW-0106">Calcium</keyword>
<organism evidence="8 9">
    <name type="scientific">Roseobacter cerasinus</name>
    <dbReference type="NCBI Taxonomy" id="2602289"/>
    <lineage>
        <taxon>Bacteria</taxon>
        <taxon>Pseudomonadati</taxon>
        <taxon>Pseudomonadota</taxon>
        <taxon>Alphaproteobacteria</taxon>
        <taxon>Rhodobacterales</taxon>
        <taxon>Roseobacteraceae</taxon>
        <taxon>Roseobacter</taxon>
    </lineage>
</organism>
<feature type="compositionally biased region" description="Acidic residues" evidence="6">
    <location>
        <begin position="560"/>
        <end position="570"/>
    </location>
</feature>
<sequence>MANLTNADRVVNGLVTDLIGTANDDVITISSGFLLGGTTTGLIDGLGGNDILQLASSVLTDVTIANIEATELTNTGQNRIEADQIANLGVLTLTGSAATNFGSIRLEGDDGDVADFSGLVLTDGQELAVSNFFGTGQMIVADFSGASFSGSAFIDYDGNNANDDVTGGSGNDQINGNGGDDTLRGGLGDDSLSGGSGANQLFGQGGNDTLISNTTANGSSLDGGADNDRIEVSSTLNNATIEGGTGNDTLSLVSANLTGTTISGIENTELANNGQMRIDAEQIINLGAISLTGAAVTNGGFIRLEGSDGDTADFSNLTLQDGEELDVDNFFGTGQSIIADFSGATFNGDSFIDYDGNNADDDITGGTGDDEINGNNGDDTLRGGLGDDSINGGAGANQLFGEGGNDTLISSSNANGSSLDGGADDDRIEVSSTLNNATIEGGAGNDTLSLVSANLIGTTISGIENTELANNGQMRIDAEQIANLGAISLTGAAVTFGGFIRLEGQSGDMADFSNLTLQDGEELDVDNNFGTGQTIIADFSGATFNGDSFIDYDGNNADDDITGGTGDDEMNGNNGDDTLRGGLGDDSLNGGAGANQLLGQGGNDTLIANSNGSGSSLDGGAENDRIEVTSTLQNSTIEGGAGNDTLALASANLAGTTISGIENTELTNSGIQSIDADQIANLGAISLTSSAITFGGSIRLLGQSGDAADFSGVTLLNDEELNVSTSLATGVTISADFSGGTFNGNSFIDFDGSNSNESVVGGSGDDELTGNNGDDTLEGGAGNDTLDGGTGNNTLRGGLGNDSLVLTTSSGLADGGEDDDIIDINSTFTGSAVVGGLGTDTLELIGVNLSGTTFSGIEQTFIENSGVVTIDANQVENLGAIDLTLSAITFGATIRLDDSASQTADFSSLTLDAGERINIDFLAQPPGSEATVDLSLATFGAGSGANVGSFTGNIDMTVLSGSGDDTLRGNAGDDSLVGNAGNDSLVSGSGNNTLQGGTGNDTLQVNSSSTGLLDGGANDDFFDLNGQFINGVIIGGSGNDTVDIIGSNYSGTSFAGIEQTQLSNSGSVQVDAAQVANLGDITLINTASTIRGFFTLNALDGNTADFSNLTLQTDESLLITLVNQVASTTVDLTGATVNGTGEIEVQGNSQANLTALGSAADDVLIGSSGDDSLVGNGGGDFIRGGTGQNTLEGGIGNDTLIHDGQGASELDGGADNDLIDLNTSLQNGSVDGGMGTDTLELIGSTYSGTTFAGIEVAEIANNGTVTIDAAQVANLGDISLTGAAATNGSTFSLSNADGQIADFSGLTLLAGERLTVNFTGLTTGGSTTVDVSGATFDATSEVIMNGSNGDELFIASSALEDIRGNSGVDTVSYQASTVGVNVDLAAQSVSGGFAAGDTIFGIENVIGSAEDDTVTSSRFDNDFDGGDGTDVFILSGNFADYTVETVGAVTTITDNRNIFNDDGVDTVRNVEILRFADQDVVIGVVDTPTISIIADTADLDEGDAGTTNFTFTVNRVGNTSGTSSVDFAVSGNGLANSAEASDFAGGVFPTGTVTFNPGEDTATITIEVQGDTTFESDEIFEVTLSNPTNADILTAEASGTISNDDVSGSELGVTMLLRPGLGSNSNALAFDAAANELFVLNSSNVITVVDADTGLTVRTFNVTGGSSSFDLQIAPEALTMDGVAVPAGSLLAFVGTSGDILALDPADGTVLATLDTNLPAAGQIVGGTYNPVTDTFFTINFTNQEVAEVDPATGAILSTFDLNDVLPSNLVNFGDVEADPTTGDLIFVGSSRNELVRMTPTGDLLDIISLPPGVNALSGLAVASPSEAWVVRTPGDIFKLSLTDPGAPFVSLSRAQSARNEGDAGGTTFSFFVSLSEAAAGATSIDFEVRPVGTTATVEADDFVGGVFPTGTVTFQPGDTGDTIEIQVQGDTVFEENETFEIVLTGGTGLVLPLGPSVLTQQSTITNDDVSTTPATVFSTFDPTEITGQLVGLAHDGDAGEVFAYGANDAVINVYAEDGTFLRAITNPNISSYGDLDVAPQAFMLNGTNVPAGSLLYSNGSDTVVEVFALDPSDGTVIASVATGLPAGRGIGMTFNPFTGNLILLDFATDDLIEINPADGSILSTLDLNQFGFITSFGDVDIDPTNGDILVVGSPETTILRLSPTFEVLDEISLPAAVPNNLSGLAMIDGNSAFVSEVSGEITRLQFFDPATFPTAVDDTIVTDEDTVGMVNVITGPGADTDPEGDPLTVIDARDQNGVNILLGTDDSIAGGGTINISANGDVSYDPTGTFQFLDDGESRDLFITYTVSDGNGGTDEGRLDITINGENDAPTIQATQTRNIFENNTGVGFVGGSDVDGDALIWSISGGADAALFDINSSNGNLTFLAPPDFEAPGDDDGDNSYEVEVSVTDGDETTTSLLTVNVLNVVEDRTISIGNVSLSEGDAGTTIFSFNISLNEAAISDVTFDAVITPVDADANDFAPGTQLNTGIPLTISAGQLSTTFEVEIQGDTLAELSETFNVTLENIVGADAGDVSGIGVIVNDDGSNTPPAAVNDTPTTDEDEAVSGNVLDNDTDDDGDDLDVTLIADVSDGVLELNEETGAFTYTPNADFNGQDSFVYEVSDGNGGTDQATVTITVNPVNDDPTANDDTGFATGFETALDINQGALTANDDDGDPEVVQPLTVDSVTAISGGTVSLLAGVITFTPAAGFTGTAQFSYDLDDGNGGTDTATVSVDVGEQPNRAPVAVDDADEATEDSGVTFNLLDNDSDPDSDPIEVNEVRDSADNVIPFDVETDLPEGGTVIVSRDGTVVFDPDGDFEALGDNPAPEAPEAEVQLSYTAVEDTDDALVSNSADVTIGVRGINDAPVAADFEVTTDEDVAIAIPVLANVTDAEGDDLDIEFDIDPAVGSIVFDDGQFIFTPAEDVNGDFDITYTATDPSGAVSNEGTISLVIDAVNDDPIANDDTGLSTDFNTPLTIQPATLLTNDDDGDPEVDQPLSIQSVTAISGGTVQLVNGDVVFTPTSGFNGTAQFSYVLSDGNGGTDTATVSVDVGEQPNRAPVAEDDEAATDEDTSVTFNLLGNDDDPDGDPIEVNEVRDSADNVIPFDVETDVPEGGTVIVSRDGTVVFNPDGDFEGLPDNPAPQDPEAEVQLTYTVIEDTDEALLSDPATVTIGVRGVNDAPVAGVVEASVSEDDGALSVNLLEGALDVDGGALSVIGASVIASDGRDLSGIASVVGNSLNLTPAGNFEDLNVGESVELTVTYSIFDGSDATPTTATVTVNGVNDAPELDPAGPFQVIENTTDVADLSATDVDDTDLIFSITGGDDSALFDITDDGGLSFKSAPDFEAPGDVGGDNTYQVEVTVSDGDKTDSQLVTVEVTNDPSDDETGLPVVEGTSGFDYLIGTAEDEIIQTKGGPIDFAFGGGGADVFEFADELSNGVVETDYILDFFEDDTLELNGGEITGVSVFAGTTYLTVGEDGDMIILQGYQDDNLFNLA</sequence>
<gene>
    <name evidence="8" type="ORF">So717_25720</name>
</gene>
<dbReference type="PRINTS" id="PR00313">
    <property type="entry name" value="CABNDNGRPT"/>
</dbReference>
<feature type="region of interest" description="Disordered" evidence="6">
    <location>
        <begin position="758"/>
        <end position="793"/>
    </location>
</feature>
<keyword evidence="3" id="KW-0732">Signal</keyword>
<feature type="compositionally biased region" description="Acidic residues" evidence="6">
    <location>
        <begin position="362"/>
        <end position="372"/>
    </location>
</feature>
<dbReference type="RefSeq" id="WP_159977906.1">
    <property type="nucleotide sequence ID" value="NZ_BLIV01000004.1"/>
</dbReference>
<dbReference type="InterPro" id="IPR002126">
    <property type="entry name" value="Cadherin-like_dom"/>
</dbReference>
<feature type="region of interest" description="Disordered" evidence="6">
    <location>
        <begin position="164"/>
        <end position="206"/>
    </location>
</feature>
<feature type="region of interest" description="Disordered" evidence="6">
    <location>
        <begin position="2541"/>
        <end position="2579"/>
    </location>
</feature>
<dbReference type="GO" id="GO:0007154">
    <property type="term" value="P:cell communication"/>
    <property type="evidence" value="ECO:0007669"/>
    <property type="project" value="InterPro"/>
</dbReference>
<evidence type="ECO:0000256" key="4">
    <source>
        <dbReference type="ARBA" id="ARBA00022737"/>
    </source>
</evidence>
<name>A0A640VS24_9RHOB</name>